<comment type="caution">
    <text evidence="1">The sequence shown here is derived from an EMBL/GenBank/DDBJ whole genome shotgun (WGS) entry which is preliminary data.</text>
</comment>
<sequence length="548" mass="61325">ALARLRGEFGVGHAARKRLLVLQVLSGTLTSAGEIVAFHELLCFMAAYPDDDALAALARLSLLGFLSHFATALVRHRVALTNSGIRGTAIEFRFFAPTARWLAERWPERLRVVWDEFENDERLAALLPLFAHAAESPALDEYDFGGRGWIDRMRGSHTDATFLIDAFGRLAASETVREIEWDTLDVPIRLEPGPGTPNRTVAGIVTAPLHFQSEPLARSRPDLARALREPPHALRMLPASEGRRYIDLAREAMVARERDLDAFAYGNPRDVRLVDYPDGLQFACIGVVPERRLLLEAVYGYLTLKNGIPIGYVLTSALYGSSEIAYNVFETWRGVDAAAVYARVLAMTRLIFGSTTFTIYPYQLGDGNDEALASGAWWFYYKLGFRPRDAATRRRVAIETERMKRRPGHRSSRATLASLARENLYWQPGAERDDVIGRLPLANVGLAVTKFLAGDRDVHAHAARAAVRLGVRSLRGASPSERMAWERWAPLICVLPGLERWSTTERRALIEVVRAKGGECESEFVRRFDSHRRLRAAIARMARSHIPD</sequence>
<evidence type="ECO:0000313" key="1">
    <source>
        <dbReference type="EMBL" id="NOT33003.1"/>
    </source>
</evidence>
<proteinExistence type="predicted"/>
<dbReference type="Proteomes" id="UP000580839">
    <property type="component" value="Unassembled WGS sequence"/>
</dbReference>
<evidence type="ECO:0000313" key="2">
    <source>
        <dbReference type="Proteomes" id="UP000580839"/>
    </source>
</evidence>
<organism evidence="1 2">
    <name type="scientific">Eiseniibacteriota bacterium</name>
    <dbReference type="NCBI Taxonomy" id="2212470"/>
    <lineage>
        <taxon>Bacteria</taxon>
        <taxon>Candidatus Eiseniibacteriota</taxon>
    </lineage>
</organism>
<gene>
    <name evidence="1" type="ORF">HOP12_02410</name>
</gene>
<dbReference type="EMBL" id="JABFRW010000024">
    <property type="protein sequence ID" value="NOT33003.1"/>
    <property type="molecule type" value="Genomic_DNA"/>
</dbReference>
<dbReference type="AlphaFoldDB" id="A0A849SHG5"/>
<protein>
    <submittedName>
        <fullName evidence="1">Uncharacterized protein</fullName>
    </submittedName>
</protein>
<reference evidence="1 2" key="1">
    <citation type="submission" date="2020-04" db="EMBL/GenBank/DDBJ databases">
        <title>Metagenomic profiling of ammonia- and methane-oxidizing microorganisms in a Dutch drinking water treatment plant.</title>
        <authorList>
            <person name="Poghosyan L."/>
            <person name="Leucker S."/>
        </authorList>
    </citation>
    <scope>NUCLEOTIDE SEQUENCE [LARGE SCALE GENOMIC DNA]</scope>
    <source>
        <strain evidence="1">S-RSF-IL-03</strain>
    </source>
</reference>
<feature type="non-terminal residue" evidence="1">
    <location>
        <position position="1"/>
    </location>
</feature>
<accession>A0A849SHG5</accession>
<name>A0A849SHG5_UNCEI</name>